<reference evidence="8" key="1">
    <citation type="submission" date="2014-07" db="EMBL/GenBank/DDBJ databases">
        <authorList>
            <person name="Monot Marc"/>
        </authorList>
    </citation>
    <scope>NUCLEOTIDE SEQUENCE</scope>
    <source>
        <strain evidence="10">7032989</strain>
        <strain evidence="9">7032994</strain>
    </source>
</reference>
<dbReference type="Proteomes" id="UP000189137">
    <property type="component" value="Unassembled WGS sequence"/>
</dbReference>
<comment type="subcellular location">
    <subcellularLocation>
        <location evidence="1">Cell membrane</location>
        <topology evidence="1">Peripheral membrane protein</topology>
        <orientation evidence="1">Cytoplasmic side</orientation>
    </subcellularLocation>
</comment>
<dbReference type="EMBL" id="DAEPXK010000002">
    <property type="protein sequence ID" value="HBH1540768.1"/>
    <property type="molecule type" value="Genomic_DNA"/>
</dbReference>
<dbReference type="GO" id="GO:0006935">
    <property type="term" value="P:chemotaxis"/>
    <property type="evidence" value="ECO:0007669"/>
    <property type="project" value="UniProtKB-KW"/>
</dbReference>
<evidence type="ECO:0000313" key="13">
    <source>
        <dbReference type="Proteomes" id="UP000189137"/>
    </source>
</evidence>
<sequence length="104" mass="11748">MNSKKEDIYELNFGQLIEEKSGVIEENQNVFNAKVNVAVSIGNTTETIKNILDLKEGSIIKLSKNVDEKLDIYANDRLFAYGESIITNERLSVRLSKIEDPDVN</sequence>
<organism evidence="8">
    <name type="scientific">Clostridioides difficile</name>
    <name type="common">Peptoclostridium difficile</name>
    <dbReference type="NCBI Taxonomy" id="1496"/>
    <lineage>
        <taxon>Bacteria</taxon>
        <taxon>Bacillati</taxon>
        <taxon>Bacillota</taxon>
        <taxon>Clostridia</taxon>
        <taxon>Peptostreptococcales</taxon>
        <taxon>Peptostreptococcaceae</taxon>
        <taxon>Clostridioides</taxon>
    </lineage>
</organism>
<evidence type="ECO:0000313" key="10">
    <source>
        <dbReference type="EMBL" id="CDS98569.1"/>
    </source>
</evidence>
<dbReference type="EMBL" id="LK932347">
    <property type="protein sequence ID" value="CDS83304.1"/>
    <property type="molecule type" value="Genomic_DNA"/>
</dbReference>
<evidence type="ECO:0000313" key="8">
    <source>
        <dbReference type="EMBL" id="CDS83158.1"/>
    </source>
</evidence>
<dbReference type="PATRIC" id="fig|1496.1373.peg.3094"/>
<evidence type="ECO:0000256" key="6">
    <source>
        <dbReference type="ARBA" id="ARBA00023136"/>
    </source>
</evidence>
<evidence type="ECO:0000313" key="9">
    <source>
        <dbReference type="EMBL" id="CDS83304.1"/>
    </source>
</evidence>
<evidence type="ECO:0000313" key="11">
    <source>
        <dbReference type="EMBL" id="HBH1540768.1"/>
    </source>
</evidence>
<dbReference type="PRINTS" id="PR00956">
    <property type="entry name" value="FLGMOTORFLIN"/>
</dbReference>
<dbReference type="EMBL" id="LK932861">
    <property type="protein sequence ID" value="CDS98569.1"/>
    <property type="molecule type" value="Genomic_DNA"/>
</dbReference>
<dbReference type="Gene3D" id="2.30.330.10">
    <property type="entry name" value="SpoA-like"/>
    <property type="match status" value="1"/>
</dbReference>
<keyword evidence="3" id="KW-1003">Cell membrane</keyword>
<protein>
    <submittedName>
        <fullName evidence="8 9">Flagellar motor switch protein FliN</fullName>
    </submittedName>
    <submittedName>
        <fullName evidence="11">FliM/FliN family flagellar motor switch protein</fullName>
    </submittedName>
</protein>
<name>A0A069A194_CLODI</name>
<dbReference type="Proteomes" id="UP000878956">
    <property type="component" value="Unassembled WGS sequence"/>
</dbReference>
<proteinExistence type="inferred from homology"/>
<dbReference type="SUPFAM" id="SSF101801">
    <property type="entry name" value="Surface presentation of antigens (SPOA)"/>
    <property type="match status" value="1"/>
</dbReference>
<dbReference type="GO" id="GO:0071973">
    <property type="term" value="P:bacterial-type flagellum-dependent cell motility"/>
    <property type="evidence" value="ECO:0007669"/>
    <property type="project" value="InterPro"/>
</dbReference>
<reference evidence="12 13" key="2">
    <citation type="submission" date="2017-02" db="EMBL/GenBank/DDBJ databases">
        <authorList>
            <consortium name="Pathogen Informatics"/>
        </authorList>
    </citation>
    <scope>NUCLEOTIDE SEQUENCE [LARGE SCALE GENOMIC DNA]</scope>
    <source>
        <strain evidence="12 13">VRECD0157</strain>
    </source>
</reference>
<dbReference type="EMBL" id="FUPS01000015">
    <property type="protein sequence ID" value="SJT05700.1"/>
    <property type="molecule type" value="Genomic_DNA"/>
</dbReference>
<dbReference type="InterPro" id="IPR001172">
    <property type="entry name" value="FliN_T3SS_HrcQb"/>
</dbReference>
<keyword evidence="8" id="KW-0966">Cell projection</keyword>
<dbReference type="PANTHER" id="PTHR43484:SF1">
    <property type="entry name" value="FLAGELLAR MOTOR SWITCH PROTEIN FLIN"/>
    <property type="match status" value="1"/>
</dbReference>
<dbReference type="InterPro" id="IPR001543">
    <property type="entry name" value="FliN-like_C"/>
</dbReference>
<dbReference type="GO" id="GO:0003774">
    <property type="term" value="F:cytoskeletal motor activity"/>
    <property type="evidence" value="ECO:0007669"/>
    <property type="project" value="InterPro"/>
</dbReference>
<dbReference type="PANTHER" id="PTHR43484">
    <property type="match status" value="1"/>
</dbReference>
<reference evidence="11" key="3">
    <citation type="journal article" date="2018" name="Genome Biol.">
        <title>SKESA: strategic k-mer extension for scrupulous assemblies.</title>
        <authorList>
            <person name="Souvorov A."/>
            <person name="Agarwala R."/>
            <person name="Lipman D.J."/>
        </authorList>
    </citation>
    <scope>NUCLEOTIDE SEQUENCE</scope>
    <source>
        <strain evidence="11">HN1000</strain>
    </source>
</reference>
<reference evidence="11" key="4">
    <citation type="submission" date="2021-06" db="EMBL/GenBank/DDBJ databases">
        <authorList>
            <consortium name="NCBI Pathogen Detection Project"/>
        </authorList>
    </citation>
    <scope>NUCLEOTIDE SEQUENCE</scope>
    <source>
        <strain evidence="11">HN1000</strain>
    </source>
</reference>
<evidence type="ECO:0000256" key="2">
    <source>
        <dbReference type="ARBA" id="ARBA00009226"/>
    </source>
</evidence>
<evidence type="ECO:0000313" key="12">
    <source>
        <dbReference type="EMBL" id="SJT05700.1"/>
    </source>
</evidence>
<dbReference type="RefSeq" id="WP_003436051.1">
    <property type="nucleotide sequence ID" value="NZ_AP031492.1"/>
</dbReference>
<dbReference type="GO" id="GO:0009425">
    <property type="term" value="C:bacterial-type flagellum basal body"/>
    <property type="evidence" value="ECO:0007669"/>
    <property type="project" value="InterPro"/>
</dbReference>
<evidence type="ECO:0000256" key="1">
    <source>
        <dbReference type="ARBA" id="ARBA00004413"/>
    </source>
</evidence>
<accession>A0A069A194</accession>
<evidence type="ECO:0000256" key="5">
    <source>
        <dbReference type="ARBA" id="ARBA00022779"/>
    </source>
</evidence>
<feature type="domain" description="Flagellar motor switch protein FliN-like C-terminal" evidence="7">
    <location>
        <begin position="30"/>
        <end position="98"/>
    </location>
</feature>
<keyword evidence="4" id="KW-0145">Chemotaxis</keyword>
<evidence type="ECO:0000256" key="3">
    <source>
        <dbReference type="ARBA" id="ARBA00022475"/>
    </source>
</evidence>
<evidence type="ECO:0000259" key="7">
    <source>
        <dbReference type="Pfam" id="PF01052"/>
    </source>
</evidence>
<keyword evidence="8" id="KW-0969">Cilium</keyword>
<dbReference type="AlphaFoldDB" id="A0A069A194"/>
<keyword evidence="6" id="KW-0472">Membrane</keyword>
<gene>
    <name evidence="8" type="primary">fliN</name>
    <name evidence="12" type="synonym">fliN_2</name>
    <name evidence="10" type="ORF">BN1095_210135</name>
    <name evidence="8" type="ORF">BN1096_160127</name>
    <name evidence="9" type="ORF">BN1097_140129</name>
    <name evidence="11" type="ORF">KRM00_000221</name>
    <name evidence="12" type="ORF">SAMEA3375112_03532</name>
</gene>
<dbReference type="InterPro" id="IPR036429">
    <property type="entry name" value="SpoA-like_sf"/>
</dbReference>
<dbReference type="Pfam" id="PF01052">
    <property type="entry name" value="FliMN_C"/>
    <property type="match status" value="1"/>
</dbReference>
<dbReference type="EMBL" id="LK932465">
    <property type="protein sequence ID" value="CDS83158.1"/>
    <property type="molecule type" value="Genomic_DNA"/>
</dbReference>
<dbReference type="InterPro" id="IPR051469">
    <property type="entry name" value="FliN/MopA/SpaO"/>
</dbReference>
<dbReference type="GO" id="GO:0005886">
    <property type="term" value="C:plasma membrane"/>
    <property type="evidence" value="ECO:0007669"/>
    <property type="project" value="UniProtKB-SubCell"/>
</dbReference>
<keyword evidence="5" id="KW-0283">Flagellar rotation</keyword>
<comment type="similarity">
    <text evidence="2">Belongs to the FliN/MopA/SpaO family.</text>
</comment>
<keyword evidence="8" id="KW-0282">Flagellum</keyword>
<evidence type="ECO:0000256" key="4">
    <source>
        <dbReference type="ARBA" id="ARBA00022500"/>
    </source>
</evidence>